<keyword evidence="5" id="KW-0614">Plasmid</keyword>
<evidence type="ECO:0000256" key="2">
    <source>
        <dbReference type="ARBA" id="ARBA00022722"/>
    </source>
</evidence>
<dbReference type="OrthoDB" id="9793683at2"/>
<geneLocation type="plasmid" evidence="5 6">
    <name>p1_010030</name>
</geneLocation>
<dbReference type="RefSeq" id="WP_081406128.1">
    <property type="nucleotide sequence ID" value="NZ_CP029389.2"/>
</dbReference>
<protein>
    <submittedName>
        <fullName evidence="5">VRR-NUC domain-containing protein</fullName>
    </submittedName>
</protein>
<evidence type="ECO:0000313" key="5">
    <source>
        <dbReference type="EMBL" id="AWL27110.1"/>
    </source>
</evidence>
<dbReference type="KEGG" id="adv:DJ533_00045"/>
<dbReference type="InterPro" id="IPR014883">
    <property type="entry name" value="VRR_NUC"/>
</dbReference>
<organism evidence="5 6">
    <name type="scientific">Acinetobacter defluvii</name>
    <dbReference type="NCBI Taxonomy" id="1871111"/>
    <lineage>
        <taxon>Bacteria</taxon>
        <taxon>Pseudomonadati</taxon>
        <taxon>Pseudomonadota</taxon>
        <taxon>Gammaproteobacteria</taxon>
        <taxon>Moraxellales</taxon>
        <taxon>Moraxellaceae</taxon>
        <taxon>Acinetobacter</taxon>
    </lineage>
</organism>
<dbReference type="Proteomes" id="UP000245977">
    <property type="component" value="Plasmid p1_010030"/>
</dbReference>
<dbReference type="AlphaFoldDB" id="A0A2S2F862"/>
<keyword evidence="3" id="KW-0378">Hydrolase</keyword>
<accession>A0A2S2F862</accession>
<proteinExistence type="predicted"/>
<name>A0A2S2F862_9GAMM</name>
<comment type="cofactor">
    <cofactor evidence="1">
        <name>Mg(2+)</name>
        <dbReference type="ChEBI" id="CHEBI:18420"/>
    </cofactor>
</comment>
<reference evidence="5" key="1">
    <citation type="submission" date="2019-08" db="EMBL/GenBank/DDBJ databases">
        <title>The complete genome of Acinetobacter defluvii strain WCHAD010030.</title>
        <authorList>
            <person name="Hu Y."/>
            <person name="Qin J."/>
            <person name="Feng Y."/>
            <person name="Zong Z."/>
        </authorList>
    </citation>
    <scope>NUCLEOTIDE SEQUENCE</scope>
    <source>
        <strain evidence="5">WCHA30</strain>
        <plasmid evidence="5">p1_010030</plasmid>
    </source>
</reference>
<dbReference type="Gene3D" id="3.40.1350.10">
    <property type="match status" value="1"/>
</dbReference>
<gene>
    <name evidence="5" type="ORF">DJ533_00045</name>
</gene>
<dbReference type="Pfam" id="PF08774">
    <property type="entry name" value="VRR_NUC"/>
    <property type="match status" value="1"/>
</dbReference>
<dbReference type="GO" id="GO:0003676">
    <property type="term" value="F:nucleic acid binding"/>
    <property type="evidence" value="ECO:0007669"/>
    <property type="project" value="InterPro"/>
</dbReference>
<evidence type="ECO:0000259" key="4">
    <source>
        <dbReference type="SMART" id="SM00990"/>
    </source>
</evidence>
<dbReference type="InterPro" id="IPR011856">
    <property type="entry name" value="tRNA_endonuc-like_dom_sf"/>
</dbReference>
<dbReference type="GO" id="GO:0016788">
    <property type="term" value="F:hydrolase activity, acting on ester bonds"/>
    <property type="evidence" value="ECO:0007669"/>
    <property type="project" value="InterPro"/>
</dbReference>
<feature type="domain" description="VRR-NUC" evidence="4">
    <location>
        <begin position="53"/>
        <end position="141"/>
    </location>
</feature>
<sequence>MVKRVRPYRPKDIFAKAPVPKKTRYSASERAALGLAPQEDDIQMQVFEECYYIRYNGYRVSEIIRHIPNGGNRSESEGAKFKKMGVIAGTPDWLLPVPKQGYGSLYIEQKTKNGRVRPEQKAQIKLLEAMGNKVLVCRTVAETIKEIKDYLGIK</sequence>
<evidence type="ECO:0000313" key="6">
    <source>
        <dbReference type="Proteomes" id="UP000245977"/>
    </source>
</evidence>
<keyword evidence="6" id="KW-1185">Reference proteome</keyword>
<keyword evidence="2" id="KW-0540">Nuclease</keyword>
<evidence type="ECO:0000256" key="1">
    <source>
        <dbReference type="ARBA" id="ARBA00001946"/>
    </source>
</evidence>
<dbReference type="GO" id="GO:0004518">
    <property type="term" value="F:nuclease activity"/>
    <property type="evidence" value="ECO:0007669"/>
    <property type="project" value="UniProtKB-KW"/>
</dbReference>
<dbReference type="STRING" id="1871111.GCA_001704615_00943"/>
<evidence type="ECO:0000256" key="3">
    <source>
        <dbReference type="ARBA" id="ARBA00022801"/>
    </source>
</evidence>
<dbReference type="EMBL" id="CP029389">
    <property type="protein sequence ID" value="AWL27110.1"/>
    <property type="molecule type" value="Genomic_DNA"/>
</dbReference>
<dbReference type="SMART" id="SM00990">
    <property type="entry name" value="VRR_NUC"/>
    <property type="match status" value="1"/>
</dbReference>